<gene>
    <name evidence="3" type="ORF">A3Q56_00828</name>
</gene>
<dbReference type="Proteomes" id="UP000078046">
    <property type="component" value="Unassembled WGS sequence"/>
</dbReference>
<feature type="domain" description="EGF-like" evidence="2">
    <location>
        <begin position="1131"/>
        <end position="1168"/>
    </location>
</feature>
<dbReference type="SMART" id="SM00261">
    <property type="entry name" value="FU"/>
    <property type="match status" value="11"/>
</dbReference>
<dbReference type="InterPro" id="IPR053215">
    <property type="entry name" value="TKL_Ser/Thr_kinase"/>
</dbReference>
<dbReference type="InterPro" id="IPR009030">
    <property type="entry name" value="Growth_fac_rcpt_cys_sf"/>
</dbReference>
<evidence type="ECO:0000313" key="3">
    <source>
        <dbReference type="EMBL" id="OAF71400.1"/>
    </source>
</evidence>
<accession>A0A177BB27</accession>
<name>A0A177BB27_9BILA</name>
<feature type="domain" description="EGF-like" evidence="2">
    <location>
        <begin position="791"/>
        <end position="824"/>
    </location>
</feature>
<dbReference type="SUPFAM" id="SSF57184">
    <property type="entry name" value="Growth factor receptor domain"/>
    <property type="match status" value="6"/>
</dbReference>
<feature type="chain" id="PRO_5008056908" description="EGF-like domain-containing protein" evidence="1">
    <location>
        <begin position="24"/>
        <end position="1278"/>
    </location>
</feature>
<dbReference type="OrthoDB" id="27819at2759"/>
<evidence type="ECO:0000256" key="1">
    <source>
        <dbReference type="SAM" id="SignalP"/>
    </source>
</evidence>
<feature type="domain" description="EGF-like" evidence="2">
    <location>
        <begin position="25"/>
        <end position="58"/>
    </location>
</feature>
<dbReference type="PANTHER" id="PTHR45756:SF1">
    <property type="entry name" value="PROTEIN KINASE DOMAIN CONTAINING PROTEIN"/>
    <property type="match status" value="1"/>
</dbReference>
<dbReference type="SMART" id="SM00181">
    <property type="entry name" value="EGF"/>
    <property type="match status" value="9"/>
</dbReference>
<proteinExistence type="predicted"/>
<dbReference type="AlphaFoldDB" id="A0A177BB27"/>
<feature type="domain" description="EGF-like" evidence="2">
    <location>
        <begin position="932"/>
        <end position="968"/>
    </location>
</feature>
<feature type="domain" description="EGF-like" evidence="2">
    <location>
        <begin position="580"/>
        <end position="611"/>
    </location>
</feature>
<reference evidence="3 4" key="1">
    <citation type="submission" date="2016-04" db="EMBL/GenBank/DDBJ databases">
        <title>The genome of Intoshia linei affirms orthonectids as highly simplified spiralians.</title>
        <authorList>
            <person name="Mikhailov K.V."/>
            <person name="Slusarev G.S."/>
            <person name="Nikitin M.A."/>
            <person name="Logacheva M.D."/>
            <person name="Penin A."/>
            <person name="Aleoshin V."/>
            <person name="Panchin Y.V."/>
        </authorList>
    </citation>
    <scope>NUCLEOTIDE SEQUENCE [LARGE SCALE GENOMIC DNA]</scope>
    <source>
        <strain evidence="3">Intl2013</strain>
        <tissue evidence="3">Whole animal</tissue>
    </source>
</reference>
<dbReference type="InterPro" id="IPR006212">
    <property type="entry name" value="Furin_repeat"/>
</dbReference>
<dbReference type="InterPro" id="IPR000742">
    <property type="entry name" value="EGF"/>
</dbReference>
<evidence type="ECO:0000259" key="2">
    <source>
        <dbReference type="SMART" id="SM00181"/>
    </source>
</evidence>
<dbReference type="Gene3D" id="2.10.220.10">
    <property type="entry name" value="Hormone Receptor, Insulin-like Growth Factor Receptor 1, Chain A, domain 2"/>
    <property type="match status" value="1"/>
</dbReference>
<feature type="domain" description="EGF-like" evidence="2">
    <location>
        <begin position="1034"/>
        <end position="1063"/>
    </location>
</feature>
<feature type="signal peptide" evidence="1">
    <location>
        <begin position="1"/>
        <end position="23"/>
    </location>
</feature>
<evidence type="ECO:0000313" key="4">
    <source>
        <dbReference type="Proteomes" id="UP000078046"/>
    </source>
</evidence>
<protein>
    <recommendedName>
        <fullName evidence="2">EGF-like domain-containing protein</fullName>
    </recommendedName>
</protein>
<organism evidence="3 4">
    <name type="scientific">Intoshia linei</name>
    <dbReference type="NCBI Taxonomy" id="1819745"/>
    <lineage>
        <taxon>Eukaryota</taxon>
        <taxon>Metazoa</taxon>
        <taxon>Spiralia</taxon>
        <taxon>Lophotrochozoa</taxon>
        <taxon>Mesozoa</taxon>
        <taxon>Orthonectida</taxon>
        <taxon>Rhopaluridae</taxon>
        <taxon>Intoshia</taxon>
    </lineage>
</organism>
<dbReference type="EMBL" id="LWCA01000054">
    <property type="protein sequence ID" value="OAF71400.1"/>
    <property type="molecule type" value="Genomic_DNA"/>
</dbReference>
<keyword evidence="1" id="KW-0732">Signal</keyword>
<keyword evidence="4" id="KW-1185">Reference proteome</keyword>
<feature type="domain" description="EGF-like" evidence="2">
    <location>
        <begin position="153"/>
        <end position="184"/>
    </location>
</feature>
<comment type="caution">
    <text evidence="3">The sequence shown here is derived from an EMBL/GenBank/DDBJ whole genome shotgun (WGS) entry which is preliminary data.</text>
</comment>
<sequence>MDKIIFFNLIFLLILNNICVCDANNCNINFCEKCEKDSLTCLSCKGGYFFDQETFKCQKCIKNCDTCGYVDHCTICNVGFKFNYQSRKCERCVPNCQHCNDNKTCTSCLSKFYKTTDKYICFACPKNCNRCSNPTDCVDCLKNFFLLDLKCYECSENCDICENVEKCNICKFGYFWDAQNKKCTSCGIGCLSGQCDLKLGCLKCKNGYMIDLQKCKKCAILESHNCNTCVTSQFGNMWHGTKCIKCLQYCSKCTSSNSCIINDQDMCLEDYAFDDNAKLCKVCISLITDMSGLYNYESSCLKCNGFYYLNGICSACTTDHSIKEKCPCIDRENFYTAKSFWIETNVCRVIYCETYMVQKVLSAVTNEDECNFCAGYYFDPTLKQCKAVLCLEYSTIIKKIECDACSNLFYDTITASCKELTCSLVNLNSLENTTTRIIAISKCNDFKHGIYLDPKTKLAKKIDCQISLLTTDKIECESCISYYWDIYANKCQKLLCNNQPLNSMEKCQGCNRLYSSKSGSCFKCPDNAISCNLFESICKNNYYFDQKTWTCILANCQASDLKKNCVSCLTFYWNKEKCNKCPENCQVCQNSISCVRCKTNYVWSAEDNSCVCTLQIILNLLRVEPTEQETSLRISTKILRDPDWVFNMLGSFQGILFCNLCILLQIIINVGYVLVCILKVKDECAQCSTPLEPFYLSDLHQKCQCNQNTIMYNVNLCKHAAIDDILTESMCHECGPIKLKTGIYWDSSVVPRCNGCIDNCLYCNKTDTCIECRTHMYFKPKSDDEKSVCLDCLKNCKKCKNSQTCDECNQGYYYSTQDSENKCLSCPQNCISCAKPTTCIQCKSQTFADYETGECFDCIKYCKYCNTNNKCTTCDNGFYLISNLQEYECVANVLVLFIIKIKIKACPINCSTCLEKNCFTCDFGYCLNEANLCTKNDNNCKTCKYESGIAPILSCTSCFNGYEFEICKSKRLKCPENCDLCNDNNCIYCVKGFYLDKTCFKCAENCIECNTATDCVKCKTSVMVFDESLLKCVECLQNCIECVTFNKCLKCFDSYFLENDVCKSCPINCKKCESKSSCRECIKYGMNFIETKNKCIECSPNCKECYNDEKCLICDDYSYQDFTQIDSVCLACKSKIDHCNKCFVKDNNLLCTECEKGFTTRDDFRSCTKCEVSCNSCIDRPSICLECQKHYFLSLDKSYCGYKQCYECNFEKDDNCNIPLKNQTLNGCLHDCSTKSILGNVVERSCSTFDCTAINLNVCEFKNEIWSSITNYYIIVYQ</sequence>
<feature type="domain" description="EGF-like" evidence="2">
    <location>
        <begin position="854"/>
        <end position="890"/>
    </location>
</feature>
<dbReference type="PANTHER" id="PTHR45756">
    <property type="entry name" value="PALMITOYLTRANSFERASE"/>
    <property type="match status" value="1"/>
</dbReference>
<feature type="domain" description="EGF-like" evidence="2">
    <location>
        <begin position="185"/>
        <end position="216"/>
    </location>
</feature>